<proteinExistence type="predicted"/>
<dbReference type="OrthoDB" id="9810148at2"/>
<keyword evidence="6" id="KW-0239">DNA-directed DNA polymerase</keyword>
<dbReference type="InterPro" id="IPR015199">
    <property type="entry name" value="DNA_pol_III_delta_C"/>
</dbReference>
<keyword evidence="5" id="KW-0235">DNA replication</keyword>
<evidence type="ECO:0000313" key="10">
    <source>
        <dbReference type="Proteomes" id="UP000239706"/>
    </source>
</evidence>
<dbReference type="EC" id="2.7.7.7" evidence="1"/>
<dbReference type="SUPFAM" id="SSF52540">
    <property type="entry name" value="P-loop containing nucleoside triphosphate hydrolases"/>
    <property type="match status" value="1"/>
</dbReference>
<evidence type="ECO:0000256" key="3">
    <source>
        <dbReference type="ARBA" id="ARBA00022679"/>
    </source>
</evidence>
<keyword evidence="4 9" id="KW-0548">Nucleotidyltransferase</keyword>
<keyword evidence="10" id="KW-1185">Reference proteome</keyword>
<dbReference type="GO" id="GO:0009360">
    <property type="term" value="C:DNA polymerase III complex"/>
    <property type="evidence" value="ECO:0007669"/>
    <property type="project" value="InterPro"/>
</dbReference>
<dbReference type="InterPro" id="IPR050238">
    <property type="entry name" value="DNA_Rep/Repair_Clamp_Loader"/>
</dbReference>
<evidence type="ECO:0000313" key="9">
    <source>
        <dbReference type="EMBL" id="PRR77879.1"/>
    </source>
</evidence>
<dbReference type="Pfam" id="PF13177">
    <property type="entry name" value="DNA_pol3_delta2"/>
    <property type="match status" value="1"/>
</dbReference>
<comment type="caution">
    <text evidence="9">The sequence shown here is derived from an EMBL/GenBank/DDBJ whole genome shotgun (WGS) entry which is preliminary data.</text>
</comment>
<evidence type="ECO:0000256" key="4">
    <source>
        <dbReference type="ARBA" id="ARBA00022695"/>
    </source>
</evidence>
<evidence type="ECO:0000256" key="6">
    <source>
        <dbReference type="ARBA" id="ARBA00022932"/>
    </source>
</evidence>
<protein>
    <recommendedName>
        <fullName evidence="2">DNA polymerase III subunit delta'</fullName>
        <ecNumber evidence="1">2.7.7.7</ecNumber>
    </recommendedName>
</protein>
<comment type="catalytic activity">
    <reaction evidence="7">
        <text>DNA(n) + a 2'-deoxyribonucleoside 5'-triphosphate = DNA(n+1) + diphosphate</text>
        <dbReference type="Rhea" id="RHEA:22508"/>
        <dbReference type="Rhea" id="RHEA-COMP:17339"/>
        <dbReference type="Rhea" id="RHEA-COMP:17340"/>
        <dbReference type="ChEBI" id="CHEBI:33019"/>
        <dbReference type="ChEBI" id="CHEBI:61560"/>
        <dbReference type="ChEBI" id="CHEBI:173112"/>
        <dbReference type="EC" id="2.7.7.7"/>
    </reaction>
</comment>
<dbReference type="GO" id="GO:0003887">
    <property type="term" value="F:DNA-directed DNA polymerase activity"/>
    <property type="evidence" value="ECO:0007669"/>
    <property type="project" value="UniProtKB-KW"/>
</dbReference>
<dbReference type="Proteomes" id="UP000239706">
    <property type="component" value="Unassembled WGS sequence"/>
</dbReference>
<dbReference type="InterPro" id="IPR027417">
    <property type="entry name" value="P-loop_NTPase"/>
</dbReference>
<dbReference type="PANTHER" id="PTHR11669:SF8">
    <property type="entry name" value="DNA POLYMERASE III SUBUNIT DELTA"/>
    <property type="match status" value="1"/>
</dbReference>
<dbReference type="EMBL" id="PVXO01000057">
    <property type="protein sequence ID" value="PRR77879.1"/>
    <property type="molecule type" value="Genomic_DNA"/>
</dbReference>
<name>A0A2T0B1X6_9CLOT</name>
<dbReference type="Pfam" id="PF09115">
    <property type="entry name" value="DNApol3-delta_C"/>
    <property type="match status" value="1"/>
</dbReference>
<sequence length="313" mass="35948">MSFQDIIGHNDVKNEIINSIGCGRFAHAHIISGEDGIGKSLIAKEAACKLLNKEPGREYADIIEFRLLKNKKSIGVDEIKSIIEEINTKPYEGDKKVIIIHNADSMTVEAQNAFLKTVEEPPKGIFILLLCEKVENLLDTIKSRCQIYKLHHLHKKDMEKFLLKKYSNLNKDELNSIAIISDCIPGKAEMFIEDSNLKDIRNLTMDILKNIMNKDIDIFIYEEALLKYKSYWEETLTWFLSYIRDTLIYKETANNNLIINVDKIGNIKSLSEIFSFTQLNDIIDIIKDTRLKLESNVNAALVFDSMLLKMQEV</sequence>
<organism evidence="9 10">
    <name type="scientific">Clostridium liquoris</name>
    <dbReference type="NCBI Taxonomy" id="1289519"/>
    <lineage>
        <taxon>Bacteria</taxon>
        <taxon>Bacillati</taxon>
        <taxon>Bacillota</taxon>
        <taxon>Clostridia</taxon>
        <taxon>Eubacteriales</taxon>
        <taxon>Clostridiaceae</taxon>
        <taxon>Clostridium</taxon>
    </lineage>
</organism>
<gene>
    <name evidence="9" type="primary">holB</name>
    <name evidence="9" type="ORF">CLLI_21400</name>
</gene>
<dbReference type="NCBIfam" id="NF004047">
    <property type="entry name" value="PRK05564.1"/>
    <property type="match status" value="1"/>
</dbReference>
<evidence type="ECO:0000256" key="1">
    <source>
        <dbReference type="ARBA" id="ARBA00012417"/>
    </source>
</evidence>
<accession>A0A2T0B1X6</accession>
<evidence type="ECO:0000259" key="8">
    <source>
        <dbReference type="Pfam" id="PF09115"/>
    </source>
</evidence>
<dbReference type="Gene3D" id="3.40.50.300">
    <property type="entry name" value="P-loop containing nucleotide triphosphate hydrolases"/>
    <property type="match status" value="1"/>
</dbReference>
<dbReference type="Gene3D" id="1.20.272.10">
    <property type="match status" value="1"/>
</dbReference>
<evidence type="ECO:0000256" key="7">
    <source>
        <dbReference type="ARBA" id="ARBA00049244"/>
    </source>
</evidence>
<dbReference type="GO" id="GO:0003677">
    <property type="term" value="F:DNA binding"/>
    <property type="evidence" value="ECO:0007669"/>
    <property type="project" value="InterPro"/>
</dbReference>
<dbReference type="GO" id="GO:0006261">
    <property type="term" value="P:DNA-templated DNA replication"/>
    <property type="evidence" value="ECO:0007669"/>
    <property type="project" value="TreeGrafter"/>
</dbReference>
<evidence type="ECO:0000256" key="5">
    <source>
        <dbReference type="ARBA" id="ARBA00022705"/>
    </source>
</evidence>
<keyword evidence="3 9" id="KW-0808">Transferase</keyword>
<dbReference type="RefSeq" id="WP_106064211.1">
    <property type="nucleotide sequence ID" value="NZ_PVXO01000057.1"/>
</dbReference>
<dbReference type="PANTHER" id="PTHR11669">
    <property type="entry name" value="REPLICATION FACTOR C / DNA POLYMERASE III GAMMA-TAU SUBUNIT"/>
    <property type="match status" value="1"/>
</dbReference>
<dbReference type="AlphaFoldDB" id="A0A2T0B1X6"/>
<feature type="domain" description="DNA polymerase III delta subunit C-terminal" evidence="8">
    <location>
        <begin position="199"/>
        <end position="311"/>
    </location>
</feature>
<reference evidence="9 10" key="1">
    <citation type="submission" date="2018-03" db="EMBL/GenBank/DDBJ databases">
        <title>Genome sequence of Clostridium liquoris DSM 100320.</title>
        <authorList>
            <person name="Poehlein A."/>
            <person name="Daniel R."/>
        </authorList>
    </citation>
    <scope>NUCLEOTIDE SEQUENCE [LARGE SCALE GENOMIC DNA]</scope>
    <source>
        <strain evidence="9 10">DSM 100320</strain>
    </source>
</reference>
<evidence type="ECO:0000256" key="2">
    <source>
        <dbReference type="ARBA" id="ARBA00014363"/>
    </source>
</evidence>